<name>A0A0N1KIM6_9GAMM</name>
<dbReference type="RefSeq" id="WP_053907601.1">
    <property type="nucleotide sequence ID" value="NZ_CAWMUS010000010.1"/>
</dbReference>
<dbReference type="AlphaFoldDB" id="A0A0N1KIM6"/>
<dbReference type="EMBL" id="LGAA01000010">
    <property type="protein sequence ID" value="KPD03407.1"/>
    <property type="molecule type" value="Genomic_DNA"/>
</dbReference>
<feature type="domain" description="HTH luxR-type" evidence="4">
    <location>
        <begin position="184"/>
        <end position="249"/>
    </location>
</feature>
<evidence type="ECO:0000256" key="3">
    <source>
        <dbReference type="ARBA" id="ARBA00023163"/>
    </source>
</evidence>
<dbReference type="Pfam" id="PF00196">
    <property type="entry name" value="GerE"/>
    <property type="match status" value="1"/>
</dbReference>
<comment type="caution">
    <text evidence="5">The sequence shown here is derived from an EMBL/GenBank/DDBJ whole genome shotgun (WGS) entry which is preliminary data.</text>
</comment>
<reference evidence="5 6" key="1">
    <citation type="submission" date="2015-07" db="EMBL/GenBank/DDBJ databases">
        <title>ATOL: Assembling a taxonomically balanced genome-scale reconstruction of the evolutionary history of the Enterobacteriaceae.</title>
        <authorList>
            <person name="Plunkett G.III."/>
            <person name="Neeno-Eckwall E.C."/>
            <person name="Glasner J.D."/>
            <person name="Perna N.T."/>
        </authorList>
    </citation>
    <scope>NUCLEOTIDE SEQUENCE [LARGE SCALE GENOMIC DNA]</scope>
    <source>
        <strain evidence="5 6">ATCC 35017</strain>
    </source>
</reference>
<evidence type="ECO:0000256" key="1">
    <source>
        <dbReference type="ARBA" id="ARBA00023015"/>
    </source>
</evidence>
<proteinExistence type="predicted"/>
<evidence type="ECO:0000313" key="5">
    <source>
        <dbReference type="EMBL" id="KPD03407.1"/>
    </source>
</evidence>
<gene>
    <name evidence="5" type="ORF">M992_0997</name>
</gene>
<dbReference type="CDD" id="cd06170">
    <property type="entry name" value="LuxR_C_like"/>
    <property type="match status" value="1"/>
</dbReference>
<keyword evidence="2" id="KW-0238">DNA-binding</keyword>
<dbReference type="InterPro" id="IPR000792">
    <property type="entry name" value="Tscrpt_reg_LuxR_C"/>
</dbReference>
<dbReference type="PROSITE" id="PS50043">
    <property type="entry name" value="HTH_LUXR_2"/>
    <property type="match status" value="1"/>
</dbReference>
<keyword evidence="6" id="KW-1185">Reference proteome</keyword>
<dbReference type="PANTHER" id="PTHR44688">
    <property type="entry name" value="DNA-BINDING TRANSCRIPTIONAL ACTIVATOR DEVR_DOSR"/>
    <property type="match status" value="1"/>
</dbReference>
<dbReference type="Proteomes" id="UP000053226">
    <property type="component" value="Unassembled WGS sequence"/>
</dbReference>
<dbReference type="InterPro" id="IPR036388">
    <property type="entry name" value="WH-like_DNA-bd_sf"/>
</dbReference>
<dbReference type="PRINTS" id="PR00038">
    <property type="entry name" value="HTHLUXR"/>
</dbReference>
<dbReference type="GO" id="GO:0006355">
    <property type="term" value="P:regulation of DNA-templated transcription"/>
    <property type="evidence" value="ECO:0007669"/>
    <property type="project" value="InterPro"/>
</dbReference>
<evidence type="ECO:0000259" key="4">
    <source>
        <dbReference type="PROSITE" id="PS50043"/>
    </source>
</evidence>
<evidence type="ECO:0000256" key="2">
    <source>
        <dbReference type="ARBA" id="ARBA00023125"/>
    </source>
</evidence>
<dbReference type="GO" id="GO:0003677">
    <property type="term" value="F:DNA binding"/>
    <property type="evidence" value="ECO:0007669"/>
    <property type="project" value="UniProtKB-KW"/>
</dbReference>
<dbReference type="Gene3D" id="1.10.10.10">
    <property type="entry name" value="Winged helix-like DNA-binding domain superfamily/Winged helix DNA-binding domain"/>
    <property type="match status" value="1"/>
</dbReference>
<protein>
    <submittedName>
        <fullName evidence="5">LuxR family transcriptional regulator</fullName>
    </submittedName>
</protein>
<dbReference type="PANTHER" id="PTHR44688:SF16">
    <property type="entry name" value="DNA-BINDING TRANSCRIPTIONAL ACTIVATOR DEVR_DOSR"/>
    <property type="match status" value="1"/>
</dbReference>
<evidence type="ECO:0000313" key="6">
    <source>
        <dbReference type="Proteomes" id="UP000053226"/>
    </source>
</evidence>
<dbReference type="PROSITE" id="PS00622">
    <property type="entry name" value="HTH_LUXR_1"/>
    <property type="match status" value="1"/>
</dbReference>
<dbReference type="SUPFAM" id="SSF46894">
    <property type="entry name" value="C-terminal effector domain of the bipartite response regulators"/>
    <property type="match status" value="1"/>
</dbReference>
<dbReference type="SMART" id="SM00421">
    <property type="entry name" value="HTH_LUXR"/>
    <property type="match status" value="1"/>
</dbReference>
<keyword evidence="1" id="KW-0805">Transcription regulation</keyword>
<organism evidence="5 6">
    <name type="scientific">Moellerella wisconsensis ATCC 35017</name>
    <dbReference type="NCBI Taxonomy" id="1354267"/>
    <lineage>
        <taxon>Bacteria</taxon>
        <taxon>Pseudomonadati</taxon>
        <taxon>Pseudomonadota</taxon>
        <taxon>Gammaproteobacteria</taxon>
        <taxon>Enterobacterales</taxon>
        <taxon>Morganellaceae</taxon>
        <taxon>Moellerella</taxon>
    </lineage>
</organism>
<sequence length="251" mass="29124">MEGYRERLPQVIDAVATDNFYPNLLTWLSDFILFDNAIIYAFENDTPPHCLIKVERRNSDALNRIYQQGAYLMDPFYQQLIKGGDNQLLTLKDLAPNGFYHTDYYLNFYRKTGWQDEAGLLIELSPDKRIGLFFGNEEQQFRLEKQRQTQFKEAIEIISSVARLHRQIQIATVAEPSTPSIQSNVRRHFSLTPREYEVVELILAGKGTPYIAQALFISPGTVKNHRKNIYQKLNINSQAELFNLLMSLKNL</sequence>
<dbReference type="InterPro" id="IPR016032">
    <property type="entry name" value="Sig_transdc_resp-reg_C-effctor"/>
</dbReference>
<dbReference type="OrthoDB" id="343383at2"/>
<keyword evidence="3" id="KW-0804">Transcription</keyword>
<accession>A0A0N1KIM6</accession>